<dbReference type="Gene3D" id="3.40.50.2020">
    <property type="match status" value="1"/>
</dbReference>
<dbReference type="SUPFAM" id="SSF53271">
    <property type="entry name" value="PRTase-like"/>
    <property type="match status" value="1"/>
</dbReference>
<reference evidence="2" key="1">
    <citation type="submission" date="2018-06" db="EMBL/GenBank/DDBJ databases">
        <authorList>
            <person name="Zhirakovskaya E."/>
        </authorList>
    </citation>
    <scope>NUCLEOTIDE SEQUENCE</scope>
</reference>
<evidence type="ECO:0000313" key="2">
    <source>
        <dbReference type="EMBL" id="VAW29195.1"/>
    </source>
</evidence>
<dbReference type="PANTHER" id="PTHR11608:SF0">
    <property type="entry name" value="BIFUNCTIONAL PROTEIN PYRR"/>
    <property type="match status" value="1"/>
</dbReference>
<dbReference type="InterPro" id="IPR000836">
    <property type="entry name" value="PRTase_dom"/>
</dbReference>
<protein>
    <submittedName>
        <fullName evidence="2">Pyrimidine operon regulatory protein PyrR</fullName>
    </submittedName>
</protein>
<dbReference type="EMBL" id="UOES01000529">
    <property type="protein sequence ID" value="VAW29195.1"/>
    <property type="molecule type" value="Genomic_DNA"/>
</dbReference>
<organism evidence="2">
    <name type="scientific">hydrothermal vent metagenome</name>
    <dbReference type="NCBI Taxonomy" id="652676"/>
    <lineage>
        <taxon>unclassified sequences</taxon>
        <taxon>metagenomes</taxon>
        <taxon>ecological metagenomes</taxon>
    </lineage>
</organism>
<proteinExistence type="predicted"/>
<evidence type="ECO:0000259" key="1">
    <source>
        <dbReference type="Pfam" id="PF00156"/>
    </source>
</evidence>
<gene>
    <name evidence="2" type="ORF">MNBD_BACTEROID06-974</name>
</gene>
<dbReference type="CDD" id="cd06223">
    <property type="entry name" value="PRTases_typeI"/>
    <property type="match status" value="1"/>
</dbReference>
<dbReference type="PANTHER" id="PTHR11608">
    <property type="entry name" value="BIFUNCTIONAL PROTEIN PYRR"/>
    <property type="match status" value="1"/>
</dbReference>
<name>A0A3B0UDX0_9ZZZZ</name>
<dbReference type="Pfam" id="PF00156">
    <property type="entry name" value="Pribosyltran"/>
    <property type="match status" value="1"/>
</dbReference>
<feature type="domain" description="Phosphoribosyltransferase" evidence="1">
    <location>
        <begin position="14"/>
        <end position="165"/>
    </location>
</feature>
<dbReference type="AlphaFoldDB" id="A0A3B0UDX0"/>
<sequence>MQKRLILNPDLLSITINRLCHQLIENHSSFENTVLVGLQPRGVFLLELVLAQLKSLIGVDITHGYLDSTFHRDDFRRLDMPPKAHKTKMDFEVEDKQVILVDDVLFTGRSVRSAMDALLAFGRPQKVELLVLIDRKYSRDVPLAPNYVGKEVNTLAHQKVLVQLEPDKQNKVWLINEENDAA</sequence>
<dbReference type="NCBIfam" id="NF003549">
    <property type="entry name" value="PRK05205.1-5"/>
    <property type="match status" value="1"/>
</dbReference>
<accession>A0A3B0UDX0</accession>
<dbReference type="InterPro" id="IPR029057">
    <property type="entry name" value="PRTase-like"/>
</dbReference>
<dbReference type="InterPro" id="IPR050137">
    <property type="entry name" value="PyrR_bifunctional"/>
</dbReference>